<keyword evidence="8" id="KW-1185">Reference proteome</keyword>
<dbReference type="Proteomes" id="UP000254720">
    <property type="component" value="Unassembled WGS sequence"/>
</dbReference>
<dbReference type="AlphaFoldDB" id="A0A370GCK8"/>
<dbReference type="PANTHER" id="PTHR34478">
    <property type="entry name" value="PROTEIN LEMA"/>
    <property type="match status" value="1"/>
</dbReference>
<dbReference type="InterPro" id="IPR023353">
    <property type="entry name" value="LemA-like_dom_sf"/>
</dbReference>
<proteinExistence type="inferred from homology"/>
<keyword evidence="4 6" id="KW-1133">Transmembrane helix</keyword>
<evidence type="ECO:0000313" key="7">
    <source>
        <dbReference type="EMBL" id="RDI41528.1"/>
    </source>
</evidence>
<dbReference type="PANTHER" id="PTHR34478:SF2">
    <property type="entry name" value="MEMBRANE PROTEIN"/>
    <property type="match status" value="1"/>
</dbReference>
<comment type="caution">
    <text evidence="7">The sequence shown here is derived from an EMBL/GenBank/DDBJ whole genome shotgun (WGS) entry which is preliminary data.</text>
</comment>
<dbReference type="EMBL" id="QQAX01000019">
    <property type="protein sequence ID" value="RDI41528.1"/>
    <property type="molecule type" value="Genomic_DNA"/>
</dbReference>
<dbReference type="Gene3D" id="1.20.1440.20">
    <property type="entry name" value="LemA-like domain"/>
    <property type="match status" value="1"/>
</dbReference>
<dbReference type="RefSeq" id="WP_197737806.1">
    <property type="nucleotide sequence ID" value="NZ_LR699114.1"/>
</dbReference>
<dbReference type="SUPFAM" id="SSF140478">
    <property type="entry name" value="LemA-like"/>
    <property type="match status" value="1"/>
</dbReference>
<dbReference type="GO" id="GO:0016020">
    <property type="term" value="C:membrane"/>
    <property type="evidence" value="ECO:0007669"/>
    <property type="project" value="UniProtKB-SubCell"/>
</dbReference>
<protein>
    <submittedName>
        <fullName evidence="7">LemA protein</fullName>
    </submittedName>
</protein>
<comment type="subcellular location">
    <subcellularLocation>
        <location evidence="1">Membrane</location>
        <topology evidence="1">Single-pass membrane protein</topology>
    </subcellularLocation>
</comment>
<keyword evidence="5 6" id="KW-0472">Membrane</keyword>
<dbReference type="Pfam" id="PF04011">
    <property type="entry name" value="LemA"/>
    <property type="match status" value="1"/>
</dbReference>
<evidence type="ECO:0000313" key="8">
    <source>
        <dbReference type="Proteomes" id="UP000254720"/>
    </source>
</evidence>
<evidence type="ECO:0000256" key="2">
    <source>
        <dbReference type="ARBA" id="ARBA00008854"/>
    </source>
</evidence>
<dbReference type="InterPro" id="IPR007156">
    <property type="entry name" value="MamQ_LemA"/>
</dbReference>
<feature type="transmembrane region" description="Helical" evidence="6">
    <location>
        <begin position="6"/>
        <end position="22"/>
    </location>
</feature>
<accession>A0A370GCK8</accession>
<name>A0A370GCK8_9COXI</name>
<reference evidence="7 8" key="1">
    <citation type="submission" date="2018-07" db="EMBL/GenBank/DDBJ databases">
        <title>Genomic Encyclopedia of Type Strains, Phase IV (KMG-IV): sequencing the most valuable type-strain genomes for metagenomic binning, comparative biology and taxonomic classification.</title>
        <authorList>
            <person name="Goeker M."/>
        </authorList>
    </citation>
    <scope>NUCLEOTIDE SEQUENCE [LARGE SCALE GENOMIC DNA]</scope>
    <source>
        <strain evidence="7 8">DSM 16500</strain>
    </source>
</reference>
<evidence type="ECO:0000256" key="4">
    <source>
        <dbReference type="ARBA" id="ARBA00022989"/>
    </source>
</evidence>
<gene>
    <name evidence="7" type="ORF">C8D86_11946</name>
</gene>
<comment type="similarity">
    <text evidence="2">Belongs to the LemA family.</text>
</comment>
<evidence type="ECO:0000256" key="6">
    <source>
        <dbReference type="SAM" id="Phobius"/>
    </source>
</evidence>
<organism evidence="7 8">
    <name type="scientific">Aquicella lusitana</name>
    <dbReference type="NCBI Taxonomy" id="254246"/>
    <lineage>
        <taxon>Bacteria</taxon>
        <taxon>Pseudomonadati</taxon>
        <taxon>Pseudomonadota</taxon>
        <taxon>Gammaproteobacteria</taxon>
        <taxon>Legionellales</taxon>
        <taxon>Coxiellaceae</taxon>
        <taxon>Aquicella</taxon>
    </lineage>
</organism>
<evidence type="ECO:0000256" key="5">
    <source>
        <dbReference type="ARBA" id="ARBA00023136"/>
    </source>
</evidence>
<evidence type="ECO:0000256" key="3">
    <source>
        <dbReference type="ARBA" id="ARBA00022692"/>
    </source>
</evidence>
<keyword evidence="3 6" id="KW-0812">Transmembrane</keyword>
<evidence type="ECO:0000256" key="1">
    <source>
        <dbReference type="ARBA" id="ARBA00004167"/>
    </source>
</evidence>
<sequence length="184" mass="21019">MIMTILLVVIALVVLYIIYVYNRLIRLLNLTKEGWSGIDVQLNQRADLIPNLIETVKGYMGHERGVLEQITALRTQCLTSQNVQERAQNENMLTGALRQLFALAENYPDLKASQNFIELQQSLAAIENQIQLARRYYNGTVRDLNITIESFPSNLVAQSFGFRPAAFFEIEEAKEREVPTVKFP</sequence>